<accession>A0A3M7LWI0</accession>
<evidence type="ECO:0000256" key="1">
    <source>
        <dbReference type="SAM" id="MobiDB-lite"/>
    </source>
</evidence>
<gene>
    <name evidence="2" type="ORF">GMOD_00001946</name>
</gene>
<evidence type="ECO:0000313" key="3">
    <source>
        <dbReference type="Proteomes" id="UP000265663"/>
    </source>
</evidence>
<keyword evidence="3" id="KW-1185">Reference proteome</keyword>
<dbReference type="Proteomes" id="UP000265663">
    <property type="component" value="Unassembled WGS sequence"/>
</dbReference>
<dbReference type="OrthoDB" id="3647228at2759"/>
<evidence type="ECO:0000313" key="2">
    <source>
        <dbReference type="EMBL" id="RMZ66597.1"/>
    </source>
</evidence>
<dbReference type="AlphaFoldDB" id="A0A3M7LWI0"/>
<sequence>MNTRRPSTPKDAGSPRMSFASAEALLWGPEMKKQHAYLLTEMRTLQKQYESYDTRIQATETIADAAEAATTKLRHLEQKVAAMEAEDEDKAFEKWASGELARLNVFVDANKSVRQKQVELCTEVLRVTEDIDMLKGVPTDLKDVLRHLELLERGRREDALKIERLEREVIRLGNDKEVEERMGKERSGARSRQNRARLAVSPLGLVGDYSNSYSKPGRRTATPPRTLAADTSDSTTEPDDELMRLPRPCPTFSREQVQVPQSPANQMK</sequence>
<protein>
    <submittedName>
        <fullName evidence="2">5-azacytidine resistance azr1</fullName>
    </submittedName>
</protein>
<feature type="region of interest" description="Disordered" evidence="1">
    <location>
        <begin position="206"/>
        <end position="268"/>
    </location>
</feature>
<proteinExistence type="predicted"/>
<feature type="region of interest" description="Disordered" evidence="1">
    <location>
        <begin position="178"/>
        <end position="197"/>
    </location>
</feature>
<feature type="compositionally biased region" description="Basic and acidic residues" evidence="1">
    <location>
        <begin position="178"/>
        <end position="188"/>
    </location>
</feature>
<name>A0A3M7LWI0_9PLEO</name>
<feature type="compositionally biased region" description="Polar residues" evidence="1">
    <location>
        <begin position="253"/>
        <end position="268"/>
    </location>
</feature>
<reference evidence="2 3" key="1">
    <citation type="journal article" date="2014" name="PLoS ONE">
        <title>De novo Genome Assembly of the Fungal Plant Pathogen Pyrenophora semeniperda.</title>
        <authorList>
            <person name="Soliai M.M."/>
            <person name="Meyer S.E."/>
            <person name="Udall J.A."/>
            <person name="Elzinga D.E."/>
            <person name="Hermansen R.A."/>
            <person name="Bodily P.M."/>
            <person name="Hart A.A."/>
            <person name="Coleman C.E."/>
        </authorList>
    </citation>
    <scope>NUCLEOTIDE SEQUENCE [LARGE SCALE GENOMIC DNA]</scope>
    <source>
        <strain evidence="2 3">CCB06</strain>
        <tissue evidence="2">Mycelium</tissue>
    </source>
</reference>
<organism evidence="2 3">
    <name type="scientific">Pyrenophora seminiperda CCB06</name>
    <dbReference type="NCBI Taxonomy" id="1302712"/>
    <lineage>
        <taxon>Eukaryota</taxon>
        <taxon>Fungi</taxon>
        <taxon>Dikarya</taxon>
        <taxon>Ascomycota</taxon>
        <taxon>Pezizomycotina</taxon>
        <taxon>Dothideomycetes</taxon>
        <taxon>Pleosporomycetidae</taxon>
        <taxon>Pleosporales</taxon>
        <taxon>Pleosporineae</taxon>
        <taxon>Pleosporaceae</taxon>
        <taxon>Pyrenophora</taxon>
    </lineage>
</organism>
<dbReference type="EMBL" id="KE747809">
    <property type="protein sequence ID" value="RMZ66597.1"/>
    <property type="molecule type" value="Genomic_DNA"/>
</dbReference>